<keyword evidence="5" id="KW-1035">Host cytoplasm</keyword>
<accession>A0A1S6JLQ2</accession>
<dbReference type="InterPro" id="IPR004286">
    <property type="entry name" value="Herpes_UL16/UL94"/>
</dbReference>
<dbReference type="EMBL" id="KY385637">
    <property type="protein sequence ID" value="AQS79200.1"/>
    <property type="molecule type" value="Genomic_DNA"/>
</dbReference>
<dbReference type="OrthoDB" id="7959at10239"/>
<keyword evidence="4" id="KW-0426">Late protein</keyword>
<evidence type="ECO:0000256" key="2">
    <source>
        <dbReference type="ARBA" id="ARBA00022580"/>
    </source>
</evidence>
<evidence type="ECO:0000256" key="5">
    <source>
        <dbReference type="ARBA" id="ARBA00023200"/>
    </source>
</evidence>
<reference evidence="7 8" key="1">
    <citation type="journal article" date="2017" name="Arch. Virol.">
        <title>Sequence of the ateline alphaherpesvirus 1 (HVA1) genome.</title>
        <authorList>
            <person name="Eberle R."/>
            <person name="Black D.H."/>
        </authorList>
    </citation>
    <scope>NUCLEOTIDE SEQUENCE [LARGE SCALE GENOMIC DNA]</scope>
    <source>
        <strain evidence="7">Lennette</strain>
    </source>
</reference>
<keyword evidence="7" id="KW-0645">Protease</keyword>
<dbReference type="RefSeq" id="YP_009361923.1">
    <property type="nucleotide sequence ID" value="NC_034446.1"/>
</dbReference>
<dbReference type="Proteomes" id="UP000243553">
    <property type="component" value="Segment"/>
</dbReference>
<keyword evidence="8" id="KW-1185">Reference proteome</keyword>
<dbReference type="GO" id="GO:0008233">
    <property type="term" value="F:peptidase activity"/>
    <property type="evidence" value="ECO:0007669"/>
    <property type="project" value="UniProtKB-KW"/>
</dbReference>
<feature type="region of interest" description="Disordered" evidence="6">
    <location>
        <begin position="1"/>
        <end position="21"/>
    </location>
</feature>
<keyword evidence="3" id="KW-0946">Virion</keyword>
<gene>
    <name evidence="7" type="primary">UL16</name>
</gene>
<dbReference type="GO" id="GO:0006508">
    <property type="term" value="P:proteolysis"/>
    <property type="evidence" value="ECO:0007669"/>
    <property type="project" value="UniProtKB-KW"/>
</dbReference>
<sequence length="349" mass="37936">MSSPGGDARDPGPGAPEAAPEAVEAAANGLLSWRLVRGDERLKIFRGITALTEPLAELAPVLPDPTRALFCEVLVYLTRPRAMRLRSNAFYVMFVFNRQRRFCATATVRATDHRRGDLGVVALRFSGLRPAEPPEENPDPAAEAYPESPLVAELDEAYARPADGAPEAPHDCATLGPGAWWHFPSGRIYCWHLDETLLPMLPPGGRARHLGWLLARITNHQGGCEDCATPPHADPVNALWDSREVAEACPCASPCLWNKMARREVPVAGDASLAALLFTRRVDSLYLMGSVRAPRVTDDLSEVVGGRHQHAAVPLHPGGWRMVEYSTRASRMFACACPAVARVAFRGSA</sequence>
<name>A0A1S6JLQ2_HSVA1</name>
<evidence type="ECO:0000256" key="1">
    <source>
        <dbReference type="ARBA" id="ARBA00022562"/>
    </source>
</evidence>
<dbReference type="GeneID" id="32707817"/>
<evidence type="ECO:0000256" key="4">
    <source>
        <dbReference type="ARBA" id="ARBA00022921"/>
    </source>
</evidence>
<organism evidence="7 8">
    <name type="scientific">Herpesvirus ateles type 1 (strain Lennette)</name>
    <dbReference type="NCBI Taxonomy" id="35243"/>
    <lineage>
        <taxon>Viruses</taxon>
        <taxon>Duplodnaviria</taxon>
        <taxon>Heunggongvirae</taxon>
        <taxon>Peploviricota</taxon>
        <taxon>Herviviricetes</taxon>
        <taxon>Herpesvirales</taxon>
        <taxon>Orthoherpesviridae</taxon>
        <taxon>Alphaherpesvirinae</taxon>
        <taxon>Simplexvirus</taxon>
        <taxon>Simplexvirus atelinealpha1</taxon>
    </lineage>
</organism>
<dbReference type="Pfam" id="PF03044">
    <property type="entry name" value="Herpes_UL16"/>
    <property type="match status" value="1"/>
</dbReference>
<evidence type="ECO:0000256" key="6">
    <source>
        <dbReference type="SAM" id="MobiDB-lite"/>
    </source>
</evidence>
<evidence type="ECO:0000256" key="3">
    <source>
        <dbReference type="ARBA" id="ARBA00022844"/>
    </source>
</evidence>
<evidence type="ECO:0000313" key="7">
    <source>
        <dbReference type="EMBL" id="AQS79200.1"/>
    </source>
</evidence>
<dbReference type="KEGG" id="vg:32707817"/>
<proteinExistence type="predicted"/>
<keyword evidence="7" id="KW-0378">Hydrolase</keyword>
<dbReference type="GO" id="GO:0044423">
    <property type="term" value="C:virion component"/>
    <property type="evidence" value="ECO:0007669"/>
    <property type="project" value="UniProtKB-KW"/>
</dbReference>
<keyword evidence="1" id="KW-1048">Host nucleus</keyword>
<keyword evidence="2" id="KW-0920">Virion tegument</keyword>
<organismHost>
    <name type="scientific">Ateles</name>
    <dbReference type="NCBI Taxonomy" id="9506"/>
</organismHost>
<evidence type="ECO:0000313" key="8">
    <source>
        <dbReference type="Proteomes" id="UP000243553"/>
    </source>
</evidence>
<protein>
    <submittedName>
        <fullName evidence="7">Tegument protein UL16capsid maturation protease</fullName>
    </submittedName>
</protein>